<dbReference type="InterPro" id="IPR002489">
    <property type="entry name" value="Glu_synth_asu_C"/>
</dbReference>
<keyword evidence="5" id="KW-0028">Amino-acid biosynthesis</keyword>
<keyword evidence="10" id="KW-0315">Glutamine amidotransferase</keyword>
<dbReference type="GO" id="GO:0016041">
    <property type="term" value="F:glutamate synthase (ferredoxin) activity"/>
    <property type="evidence" value="ECO:0007669"/>
    <property type="project" value="UniProtKB-EC"/>
</dbReference>
<dbReference type="PROSITE" id="PS51278">
    <property type="entry name" value="GATASE_TYPE_2"/>
    <property type="match status" value="1"/>
</dbReference>
<dbReference type="Pfam" id="PF01645">
    <property type="entry name" value="Glu_synthase"/>
    <property type="match status" value="1"/>
</dbReference>
<feature type="domain" description="Glutamine amidotransferase type-2" evidence="17">
    <location>
        <begin position="99"/>
        <end position="496"/>
    </location>
</feature>
<dbReference type="GO" id="GO:0019676">
    <property type="term" value="P:ammonia assimilation cycle"/>
    <property type="evidence" value="ECO:0007669"/>
    <property type="project" value="TreeGrafter"/>
</dbReference>
<dbReference type="Pfam" id="PF00310">
    <property type="entry name" value="GATase_2"/>
    <property type="match status" value="1"/>
</dbReference>
<dbReference type="Pfam" id="PF04898">
    <property type="entry name" value="Glu_syn_central"/>
    <property type="match status" value="1"/>
</dbReference>
<reference evidence="18" key="1">
    <citation type="submission" date="2019-10" db="EMBL/GenBank/DDBJ databases">
        <authorList>
            <consortium name="Genoscope - CEA"/>
            <person name="William W."/>
        </authorList>
    </citation>
    <scope>NUCLEOTIDE SEQUENCE [LARGE SCALE GENOMIC DNA]</scope>
    <source>
        <strain evidence="18">BBR_PRJEB10992</strain>
    </source>
</reference>
<comment type="caution">
    <text evidence="18">The sequence shown here is derived from an EMBL/GenBank/DDBJ whole genome shotgun (WGS) entry which is preliminary data.</text>
</comment>
<evidence type="ECO:0000256" key="12">
    <source>
        <dbReference type="ARBA" id="ARBA00023004"/>
    </source>
</evidence>
<dbReference type="GO" id="GO:0046872">
    <property type="term" value="F:metal ion binding"/>
    <property type="evidence" value="ECO:0007669"/>
    <property type="project" value="UniProtKB-KW"/>
</dbReference>
<dbReference type="NCBIfam" id="NF008730">
    <property type="entry name" value="PRK11750.1"/>
    <property type="match status" value="1"/>
</dbReference>
<dbReference type="FunFam" id="3.60.20.10:FF:000001">
    <property type="entry name" value="Glutamate synthase, large subunit"/>
    <property type="match status" value="1"/>
</dbReference>
<evidence type="ECO:0000256" key="14">
    <source>
        <dbReference type="ARBA" id="ARBA00023164"/>
    </source>
</evidence>
<evidence type="ECO:0000256" key="9">
    <source>
        <dbReference type="ARBA" id="ARBA00022827"/>
    </source>
</evidence>
<evidence type="ECO:0000256" key="8">
    <source>
        <dbReference type="ARBA" id="ARBA00022723"/>
    </source>
</evidence>
<dbReference type="InterPro" id="IPR029055">
    <property type="entry name" value="Ntn_hydrolases_N"/>
</dbReference>
<comment type="cofactor">
    <cofactor evidence="2">
        <name>[3Fe-4S] cluster</name>
        <dbReference type="ChEBI" id="CHEBI:21137"/>
    </cofactor>
</comment>
<keyword evidence="8" id="KW-0479">Metal-binding</keyword>
<dbReference type="CDD" id="cd00982">
    <property type="entry name" value="gltB_C"/>
    <property type="match status" value="1"/>
</dbReference>
<dbReference type="InterPro" id="IPR006982">
    <property type="entry name" value="Glu_synth_centr_N"/>
</dbReference>
<evidence type="ECO:0000313" key="18">
    <source>
        <dbReference type="EMBL" id="VXD24012.1"/>
    </source>
</evidence>
<keyword evidence="11 18" id="KW-0560">Oxidoreductase</keyword>
<dbReference type="Proteomes" id="UP000184550">
    <property type="component" value="Unassembled WGS sequence"/>
</dbReference>
<comment type="similarity">
    <text evidence="4">Belongs to the glutamate synthase family.</text>
</comment>
<dbReference type="InterPro" id="IPR036485">
    <property type="entry name" value="Glu_synth_asu_C_sf"/>
</dbReference>
<gene>
    <name evidence="18" type="primary">gltB</name>
    <name evidence="18" type="ORF">PL8927_790112</name>
</gene>
<dbReference type="SUPFAM" id="SSF51395">
    <property type="entry name" value="FMN-linked oxidoreductases"/>
    <property type="match status" value="1"/>
</dbReference>
<keyword evidence="12" id="KW-0408">Iron</keyword>
<keyword evidence="9" id="KW-0274">FAD</keyword>
<evidence type="ECO:0000259" key="17">
    <source>
        <dbReference type="PROSITE" id="PS51278"/>
    </source>
</evidence>
<dbReference type="GO" id="GO:0006537">
    <property type="term" value="P:glutamate biosynthetic process"/>
    <property type="evidence" value="ECO:0007669"/>
    <property type="project" value="UniProtKB-KW"/>
</dbReference>
<protein>
    <submittedName>
        <fullName evidence="18">Ferredoxin-dependent glutamate synthase 1</fullName>
        <ecNumber evidence="18">1.4.7.1</ecNumber>
    </submittedName>
</protein>
<dbReference type="Gene3D" id="3.20.20.70">
    <property type="entry name" value="Aldolase class I"/>
    <property type="match status" value="2"/>
</dbReference>
<dbReference type="SUPFAM" id="SSF69336">
    <property type="entry name" value="Alpha subunit of glutamate synthase, C-terminal domain"/>
    <property type="match status" value="1"/>
</dbReference>
<accession>A0A7Z9BWF0</accession>
<evidence type="ECO:0000256" key="5">
    <source>
        <dbReference type="ARBA" id="ARBA00022605"/>
    </source>
</evidence>
<dbReference type="EC" id="1.4.7.1" evidence="18"/>
<dbReference type="InterPro" id="IPR013785">
    <property type="entry name" value="Aldolase_TIM"/>
</dbReference>
<evidence type="ECO:0000256" key="11">
    <source>
        <dbReference type="ARBA" id="ARBA00023002"/>
    </source>
</evidence>
<dbReference type="CDD" id="cd00713">
    <property type="entry name" value="GltS"/>
    <property type="match status" value="1"/>
</dbReference>
<dbReference type="Gene3D" id="3.60.20.10">
    <property type="entry name" value="Glutamine Phosphoribosylpyrophosphate, subunit 1, domain 1"/>
    <property type="match status" value="1"/>
</dbReference>
<dbReference type="CDD" id="cd02808">
    <property type="entry name" value="GltS_FMN"/>
    <property type="match status" value="1"/>
</dbReference>
<dbReference type="FunFam" id="3.20.20.70:FF:000031">
    <property type="entry name" value="Glutamate synthase 1 [NADH]"/>
    <property type="match status" value="1"/>
</dbReference>
<dbReference type="InterPro" id="IPR050711">
    <property type="entry name" value="ET-N_metabolism_enzyme"/>
</dbReference>
<keyword evidence="14" id="KW-0314">Glutamate biosynthesis</keyword>
<evidence type="ECO:0000256" key="16">
    <source>
        <dbReference type="ARBA" id="ARBA00029440"/>
    </source>
</evidence>
<organism evidence="18 19">
    <name type="scientific">Planktothrix serta PCC 8927</name>
    <dbReference type="NCBI Taxonomy" id="671068"/>
    <lineage>
        <taxon>Bacteria</taxon>
        <taxon>Bacillati</taxon>
        <taxon>Cyanobacteriota</taxon>
        <taxon>Cyanophyceae</taxon>
        <taxon>Oscillatoriophycideae</taxon>
        <taxon>Oscillatoriales</taxon>
        <taxon>Microcoleaceae</taxon>
        <taxon>Planktothrix</taxon>
    </lineage>
</organism>
<evidence type="ECO:0000313" key="19">
    <source>
        <dbReference type="Proteomes" id="UP000184550"/>
    </source>
</evidence>
<keyword evidence="6" id="KW-0285">Flavoprotein</keyword>
<dbReference type="InterPro" id="IPR002932">
    <property type="entry name" value="Glu_synthdom"/>
</dbReference>
<comment type="cofactor">
    <cofactor evidence="3">
        <name>FAD</name>
        <dbReference type="ChEBI" id="CHEBI:57692"/>
    </cofactor>
</comment>
<keyword evidence="19" id="KW-1185">Reference proteome</keyword>
<dbReference type="PANTHER" id="PTHR11938:SF133">
    <property type="entry name" value="GLUTAMATE SYNTHASE (NADH)"/>
    <property type="match status" value="1"/>
</dbReference>
<evidence type="ECO:0000256" key="15">
    <source>
        <dbReference type="ARBA" id="ARBA00023291"/>
    </source>
</evidence>
<keyword evidence="15" id="KW-0003">3Fe-4S</keyword>
<evidence type="ECO:0000256" key="13">
    <source>
        <dbReference type="ARBA" id="ARBA00023014"/>
    </source>
</evidence>
<evidence type="ECO:0000256" key="7">
    <source>
        <dbReference type="ARBA" id="ARBA00022643"/>
    </source>
</evidence>
<evidence type="ECO:0000256" key="4">
    <source>
        <dbReference type="ARBA" id="ARBA00009716"/>
    </source>
</evidence>
<evidence type="ECO:0000256" key="1">
    <source>
        <dbReference type="ARBA" id="ARBA00001917"/>
    </source>
</evidence>
<dbReference type="InterPro" id="IPR017932">
    <property type="entry name" value="GATase_2_dom"/>
</dbReference>
<evidence type="ECO:0000256" key="3">
    <source>
        <dbReference type="ARBA" id="ARBA00001974"/>
    </source>
</evidence>
<dbReference type="EMBL" id="CZCU02000156">
    <property type="protein sequence ID" value="VXD24012.1"/>
    <property type="molecule type" value="Genomic_DNA"/>
</dbReference>
<dbReference type="SUPFAM" id="SSF56235">
    <property type="entry name" value="N-terminal nucleophile aminohydrolases (Ntn hydrolases)"/>
    <property type="match status" value="1"/>
</dbReference>
<name>A0A7Z9BWF0_9CYAN</name>
<dbReference type="FunFam" id="3.20.20.70:FF:000053">
    <property type="entry name" value="Glutamate synthase large subunit"/>
    <property type="match status" value="1"/>
</dbReference>
<dbReference type="Pfam" id="PF01493">
    <property type="entry name" value="GXGXG"/>
    <property type="match status" value="1"/>
</dbReference>
<dbReference type="Gene3D" id="2.160.20.60">
    <property type="entry name" value="Glutamate synthase, alpha subunit, C-terminal domain"/>
    <property type="match status" value="1"/>
</dbReference>
<keyword evidence="13" id="KW-0411">Iron-sulfur</keyword>
<evidence type="ECO:0000256" key="10">
    <source>
        <dbReference type="ARBA" id="ARBA00022962"/>
    </source>
</evidence>
<dbReference type="GO" id="GO:0051538">
    <property type="term" value="F:3 iron, 4 sulfur cluster binding"/>
    <property type="evidence" value="ECO:0007669"/>
    <property type="project" value="UniProtKB-KW"/>
</dbReference>
<dbReference type="FunFam" id="2.160.20.60:FF:000001">
    <property type="entry name" value="Glutamate synthase, large subunit"/>
    <property type="match status" value="1"/>
</dbReference>
<keyword evidence="7" id="KW-0288">FMN</keyword>
<dbReference type="PANTHER" id="PTHR11938">
    <property type="entry name" value="FAD NADPH DEHYDROGENASE/OXIDOREDUCTASE"/>
    <property type="match status" value="1"/>
</dbReference>
<proteinExistence type="inferred from homology"/>
<evidence type="ECO:0000256" key="6">
    <source>
        <dbReference type="ARBA" id="ARBA00022630"/>
    </source>
</evidence>
<sequence length="1617" mass="178233">MTPTPTIKGIEAIALNKFYKNPRSTSLKFSLRYNIRTLSNWRIEHNLGYSLLEQRIRHPDKRFIPIPLVIDNVKLTAMNTQAFPEKQGLYDPQFEHDACGVGFIVHQKGQKSHDIVENALTILLNLDHRGACGCEVNTGDGAGILMQVPHKFLKKVAAAENISLPEPGQYGVGMIYSSPDPQQRQKGREILEKIVTEEGQTVLGWRDVPTDHSSLGNTAQSSEPFMQQVFIGRNPNISDDLVFERKLYVIRKLSHTEIRVPGADPYWYISSLSCRTMVYKGMLMPVQVGQYYPELHDPDMESALALVHSRFSTNTFPSWERSHPYRYIAHNGEINTLRGNINWMTARQSMFESELFGDDLKKIQPVINVNGSDSTIFDNALELLVLAGRSLPHAVMMMIPEPWTAHESMSEEKKAFYEYHSCLMEPWDGPASIAFTDGTMMGAVLDRNGLRPSRYYVTKDDLVIMASEAGVLPIEPERVAYKGRLQPGRMFLVDMEQGRIIADEEIKAKIATEQPYREWLNEHLVALENLKDPVETLHTTSLHHRTDGLVQQQTAFGYTFEDLRLLLTPMARDGVEAVGSMGTDTPLAVLSDRPKLLYEYFQQLFAQVTNPPIDSIREEIITSADTTIGAERNLLKPEPESCHLIKLKTPILSNAELAKLKAVNEEGFHAITLPILFNPKDGVNGLEAVMTGIFEQADKAIEDGVNLLILSDRGVDPNNAPIPALLAVSGLHHHLIRHGTRTRVGIILESGEPREVHHFAVLIGYGCCAINPYIAFESIHDMISQGLLVGVDYKTACKNYVKSATKGVIKVASKIGISTLQSYRGAQIFEAIGLNQSVIDRYFSWTASRIQGADLEVIAKEAILRHTNAFPDRPGDQTPTLDVGGEYQWRKDGEAHLLSPEAIHSLQKAVKVGDYELFKKYAQLVNEQNQKYFTLRGLLQFKEKDLTGRMPVPLEEVEPIEAIMKRFKTGAMSYGSISKEAHETLAIAMNRIGGKSNTGEGGEDPERYTWTNEQGDSKNSAIKQVASGRFGVTSLYLSQAKEIQIKMAQGAKPGEGGQLPGRKVYPSIAKVRHSTPGVGLISPPPHHDIYSIEDLAELIHDLKNSNRQARISVKLVSEVGVGTIAAGVAKAHADVVLISGFDGGTGASPQTSIKHAGLPWELGLAETHQTLVLNNLRSRIAVETDGQMKTGRDVVIAALLGAEEFGFSTAPLVTLGCIMMRVCHLNTCPVGIATQNPQLRESFSGDPEYTVNFMKFIAQEVREIMAELGFRSLTEMVGRTDVLEAKKAVDHWKAKGIDLSKILYQPEVGEDIGRYCQIPQDHGLDKSLDITVLLDLCKPAIEKGEKVAAKLPIKNINRAVGTILGNEITKNHWQGLPEDTVHLHFQGSAGQSLGAFVPKGVTLELEGDANDYVGKGLSGGKIIIYPPAKSTFIPEENIIIGNVALYGATLGEVYIRGLAGERFGVRNSGVNAVVEGVGDHGCEYMTGGKVVVLGTTGRNFAAGMSGGIAYILDETGDFATRCNPSMVDLEKLEDPEEINQVYQLIAKHAEYTKSQKALKILAHWTEMIPTFVKVIPRDYKRVLEALKEAEKSGLTGDEALTAAFEANSRDVARVGGS</sequence>
<comment type="pathway">
    <text evidence="16">Amino-acid biosynthesis.</text>
</comment>
<evidence type="ECO:0000256" key="2">
    <source>
        <dbReference type="ARBA" id="ARBA00001927"/>
    </source>
</evidence>
<comment type="cofactor">
    <cofactor evidence="1">
        <name>FMN</name>
        <dbReference type="ChEBI" id="CHEBI:58210"/>
    </cofactor>
</comment>